<evidence type="ECO:0000256" key="6">
    <source>
        <dbReference type="PIRNR" id="PIRNR000099"/>
    </source>
</evidence>
<dbReference type="EC" id="1.1.1.23" evidence="5"/>
<name>A0A9D2HBR5_9BACT</name>
<comment type="pathway">
    <text evidence="5">Amino-acid biosynthesis; L-histidine biosynthesis; L-histidine from 5-phospho-alpha-D-ribose 1-diphosphate: step 9/9.</text>
</comment>
<keyword evidence="2 5" id="KW-0479">Metal-binding</keyword>
<feature type="binding site" evidence="5 9">
    <location>
        <position position="430"/>
    </location>
    <ligand>
        <name>Zn(2+)</name>
        <dbReference type="ChEBI" id="CHEBI:29105"/>
    </ligand>
</feature>
<keyword evidence="5" id="KW-0368">Histidine biosynthesis</keyword>
<reference evidence="11" key="2">
    <citation type="submission" date="2021-04" db="EMBL/GenBank/DDBJ databases">
        <authorList>
            <person name="Gilroy R."/>
        </authorList>
    </citation>
    <scope>NUCLEOTIDE SEQUENCE</scope>
    <source>
        <strain evidence="11">CHK186-16707</strain>
    </source>
</reference>
<comment type="caution">
    <text evidence="11">The sequence shown here is derived from an EMBL/GenBank/DDBJ whole genome shotgun (WGS) entry which is preliminary data.</text>
</comment>
<dbReference type="PANTHER" id="PTHR21256:SF2">
    <property type="entry name" value="HISTIDINE BIOSYNTHESIS TRIFUNCTIONAL PROTEIN"/>
    <property type="match status" value="1"/>
</dbReference>
<keyword evidence="4 5" id="KW-0560">Oxidoreductase</keyword>
<dbReference type="NCBIfam" id="TIGR00069">
    <property type="entry name" value="hisD"/>
    <property type="match status" value="1"/>
</dbReference>
<protein>
    <recommendedName>
        <fullName evidence="5">Histidinol dehydrogenase</fullName>
        <shortName evidence="5">HDH</shortName>
        <ecNumber evidence="5">1.1.1.23</ecNumber>
    </recommendedName>
</protein>
<dbReference type="PIRSF" id="PIRSF000099">
    <property type="entry name" value="Histidinol_dh"/>
    <property type="match status" value="1"/>
</dbReference>
<evidence type="ECO:0000256" key="3">
    <source>
        <dbReference type="ARBA" id="ARBA00022833"/>
    </source>
</evidence>
<feature type="binding site" evidence="5 9">
    <location>
        <position position="371"/>
    </location>
    <ligand>
        <name>Zn(2+)</name>
        <dbReference type="ChEBI" id="CHEBI:29105"/>
    </ligand>
</feature>
<feature type="binding site" evidence="5 8">
    <location>
        <position position="371"/>
    </location>
    <ligand>
        <name>substrate</name>
    </ligand>
</feature>
<dbReference type="SUPFAM" id="SSF53720">
    <property type="entry name" value="ALDH-like"/>
    <property type="match status" value="1"/>
</dbReference>
<dbReference type="PRINTS" id="PR00083">
    <property type="entry name" value="HOLDHDRGNASE"/>
</dbReference>
<dbReference type="PROSITE" id="PS00611">
    <property type="entry name" value="HISOL_DEHYDROGENASE"/>
    <property type="match status" value="1"/>
</dbReference>
<dbReference type="Pfam" id="PF00815">
    <property type="entry name" value="Histidinol_dh"/>
    <property type="match status" value="1"/>
</dbReference>
<reference evidence="11" key="1">
    <citation type="journal article" date="2021" name="PeerJ">
        <title>Extensive microbial diversity within the chicken gut microbiome revealed by metagenomics and culture.</title>
        <authorList>
            <person name="Gilroy R."/>
            <person name="Ravi A."/>
            <person name="Getino M."/>
            <person name="Pursley I."/>
            <person name="Horton D.L."/>
            <person name="Alikhan N.F."/>
            <person name="Baker D."/>
            <person name="Gharbi K."/>
            <person name="Hall N."/>
            <person name="Watson M."/>
            <person name="Adriaenssens E.M."/>
            <person name="Foster-Nyarko E."/>
            <person name="Jarju S."/>
            <person name="Secka A."/>
            <person name="Antonio M."/>
            <person name="Oren A."/>
            <person name="Chaudhuri R.R."/>
            <person name="La Ragione R."/>
            <person name="Hildebrand F."/>
            <person name="Pallen M.J."/>
        </authorList>
    </citation>
    <scope>NUCLEOTIDE SEQUENCE</scope>
    <source>
        <strain evidence="11">CHK186-16707</strain>
    </source>
</reference>
<dbReference type="Proteomes" id="UP000824225">
    <property type="component" value="Unassembled WGS sequence"/>
</dbReference>
<dbReference type="GO" id="GO:0004399">
    <property type="term" value="F:histidinol dehydrogenase activity"/>
    <property type="evidence" value="ECO:0007669"/>
    <property type="project" value="UniProtKB-UniRule"/>
</dbReference>
<evidence type="ECO:0000313" key="11">
    <source>
        <dbReference type="EMBL" id="HJA07584.1"/>
    </source>
</evidence>
<feature type="active site" description="Proton acceptor" evidence="5 7">
    <location>
        <position position="338"/>
    </location>
</feature>
<dbReference type="InterPro" id="IPR001692">
    <property type="entry name" value="Histidinol_DH_CS"/>
</dbReference>
<comment type="function">
    <text evidence="5">Catalyzes the sequential NAD-dependent oxidations of L-histidinol to L-histidinaldehyde and then to L-histidine.</text>
</comment>
<sequence>MPVSCRILKAQTAADPVAVDFFRHLADRSHPDSAPDVEGNVRAILDAVAAKGDEALLEQTRRFDCPTMELPLAVGPDDLQRAAASIPADDLDIMAEAAAHIREFHEAQKERSWFMTRPDGTMLGQKVEPVDRAGLYVPGGKGGDTPLISSLLMGAVPAQVAGVREIAVVTPPRADGTLNPHILAAAYLLDIAEVYRVGGPWAIGALAYGTQSIPAVDVIAGPGNIHVTTAKKLVQGKVAIDMLAGPSEILVLADDSAPVDWVAADMLSQAEHDPLASAVCVTDSPHFAERLAAALARRAADLPRASIAEAALRDWGAIIVAPNLGVGVDIANAVAPEHMEVATREPWSVLPHIRHAGAVFLGLHSTEPVGDYFAGPNHVLPTLGTARHASALSVQTFCKKTSIIAASAAFTRAGAASIARLARLEGLEAHARAVELRGRS</sequence>
<evidence type="ECO:0000256" key="5">
    <source>
        <dbReference type="HAMAP-Rule" id="MF_01024"/>
    </source>
</evidence>
<dbReference type="AlphaFoldDB" id="A0A9D2HBR5"/>
<evidence type="ECO:0000256" key="4">
    <source>
        <dbReference type="ARBA" id="ARBA00023002"/>
    </source>
</evidence>
<dbReference type="GO" id="GO:0051287">
    <property type="term" value="F:NAD binding"/>
    <property type="evidence" value="ECO:0007669"/>
    <property type="project" value="InterPro"/>
</dbReference>
<dbReference type="FunFam" id="3.40.50.1980:FF:000001">
    <property type="entry name" value="Histidinol dehydrogenase"/>
    <property type="match status" value="1"/>
</dbReference>
<evidence type="ECO:0000256" key="8">
    <source>
        <dbReference type="PIRSR" id="PIRSR000099-3"/>
    </source>
</evidence>
<dbReference type="GO" id="GO:0000105">
    <property type="term" value="P:L-histidine biosynthetic process"/>
    <property type="evidence" value="ECO:0007669"/>
    <property type="project" value="UniProtKB-UniRule"/>
</dbReference>
<organism evidence="11 12">
    <name type="scientific">Candidatus Mailhella merdigallinarum</name>
    <dbReference type="NCBI Taxonomy" id="2838658"/>
    <lineage>
        <taxon>Bacteria</taxon>
        <taxon>Pseudomonadati</taxon>
        <taxon>Thermodesulfobacteriota</taxon>
        <taxon>Desulfovibrionia</taxon>
        <taxon>Desulfovibrionales</taxon>
        <taxon>Desulfovibrionaceae</taxon>
        <taxon>Mailhella</taxon>
    </lineage>
</organism>
<dbReference type="Gene3D" id="3.40.50.1980">
    <property type="entry name" value="Nitrogenase molybdenum iron protein domain"/>
    <property type="match status" value="2"/>
</dbReference>
<dbReference type="PANTHER" id="PTHR21256">
    <property type="entry name" value="HISTIDINOL DEHYDROGENASE HDH"/>
    <property type="match status" value="1"/>
</dbReference>
<feature type="binding site" evidence="5 8">
    <location>
        <position position="247"/>
    </location>
    <ligand>
        <name>substrate</name>
    </ligand>
</feature>
<keyword evidence="3 5" id="KW-0862">Zinc</keyword>
<dbReference type="InterPro" id="IPR016161">
    <property type="entry name" value="Ald_DH/histidinol_DH"/>
</dbReference>
<accession>A0A9D2HBR5</accession>
<feature type="binding site" evidence="5 8">
    <location>
        <position position="269"/>
    </location>
    <ligand>
        <name>substrate</name>
    </ligand>
</feature>
<feature type="binding site" evidence="5 9">
    <location>
        <position position="272"/>
    </location>
    <ligand>
        <name>Zn(2+)</name>
        <dbReference type="ChEBI" id="CHEBI:29105"/>
    </ligand>
</feature>
<dbReference type="CDD" id="cd06572">
    <property type="entry name" value="Histidinol_dh"/>
    <property type="match status" value="1"/>
</dbReference>
<feature type="binding site" evidence="5 8">
    <location>
        <position position="430"/>
    </location>
    <ligand>
        <name>substrate</name>
    </ligand>
</feature>
<comment type="caution">
    <text evidence="5">Lacks conserved residue(s) required for the propagation of feature annotation.</text>
</comment>
<dbReference type="GO" id="GO:0005829">
    <property type="term" value="C:cytosol"/>
    <property type="evidence" value="ECO:0007669"/>
    <property type="project" value="TreeGrafter"/>
</dbReference>
<dbReference type="Gene3D" id="1.20.5.1300">
    <property type="match status" value="1"/>
</dbReference>
<dbReference type="InterPro" id="IPR022695">
    <property type="entry name" value="Histidinol_DH_monofunct"/>
</dbReference>
<dbReference type="EMBL" id="DXAN01000001">
    <property type="protein sequence ID" value="HJA07584.1"/>
    <property type="molecule type" value="Genomic_DNA"/>
</dbReference>
<evidence type="ECO:0000256" key="7">
    <source>
        <dbReference type="PIRSR" id="PIRSR000099-1"/>
    </source>
</evidence>
<feature type="binding site" evidence="5 8">
    <location>
        <position position="272"/>
    </location>
    <ligand>
        <name>substrate</name>
    </ligand>
</feature>
<feature type="binding site" evidence="5 9">
    <location>
        <position position="269"/>
    </location>
    <ligand>
        <name>Zn(2+)</name>
        <dbReference type="ChEBI" id="CHEBI:29105"/>
    </ligand>
</feature>
<dbReference type="HAMAP" id="MF_01024">
    <property type="entry name" value="HisD"/>
    <property type="match status" value="1"/>
</dbReference>
<dbReference type="InterPro" id="IPR012131">
    <property type="entry name" value="Hstdl_DH"/>
</dbReference>
<dbReference type="GO" id="GO:0008270">
    <property type="term" value="F:zinc ion binding"/>
    <property type="evidence" value="ECO:0007669"/>
    <property type="project" value="UniProtKB-UniRule"/>
</dbReference>
<evidence type="ECO:0000256" key="10">
    <source>
        <dbReference type="RuleBase" id="RU004175"/>
    </source>
</evidence>
<feature type="active site" description="Proton acceptor" evidence="5 7">
    <location>
        <position position="337"/>
    </location>
</feature>
<evidence type="ECO:0000256" key="9">
    <source>
        <dbReference type="PIRSR" id="PIRSR000099-4"/>
    </source>
</evidence>
<feature type="binding site" evidence="5 8">
    <location>
        <position position="425"/>
    </location>
    <ligand>
        <name>substrate</name>
    </ligand>
</feature>
<keyword evidence="5" id="KW-0028">Amino-acid biosynthesis</keyword>
<comment type="cofactor">
    <cofactor evidence="5 9">
        <name>Zn(2+)</name>
        <dbReference type="ChEBI" id="CHEBI:29105"/>
    </cofactor>
    <text evidence="5 9">Binds 1 zinc ion per subunit.</text>
</comment>
<proteinExistence type="inferred from homology"/>
<gene>
    <name evidence="5 11" type="primary">hisD</name>
    <name evidence="11" type="ORF">H9962_00115</name>
</gene>
<feature type="binding site" evidence="5 8">
    <location>
        <position position="338"/>
    </location>
    <ligand>
        <name>substrate</name>
    </ligand>
</feature>
<comment type="catalytic activity">
    <reaction evidence="5">
        <text>L-histidinol + 2 NAD(+) + H2O = L-histidine + 2 NADH + 3 H(+)</text>
        <dbReference type="Rhea" id="RHEA:20641"/>
        <dbReference type="ChEBI" id="CHEBI:15377"/>
        <dbReference type="ChEBI" id="CHEBI:15378"/>
        <dbReference type="ChEBI" id="CHEBI:57540"/>
        <dbReference type="ChEBI" id="CHEBI:57595"/>
        <dbReference type="ChEBI" id="CHEBI:57699"/>
        <dbReference type="ChEBI" id="CHEBI:57945"/>
        <dbReference type="EC" id="1.1.1.23"/>
    </reaction>
</comment>
<evidence type="ECO:0000256" key="1">
    <source>
        <dbReference type="ARBA" id="ARBA00010178"/>
    </source>
</evidence>
<keyword evidence="5" id="KW-0520">NAD</keyword>
<comment type="similarity">
    <text evidence="1 5 6 10">Belongs to the histidinol dehydrogenase family.</text>
</comment>
<evidence type="ECO:0000256" key="2">
    <source>
        <dbReference type="ARBA" id="ARBA00022723"/>
    </source>
</evidence>
<evidence type="ECO:0000313" key="12">
    <source>
        <dbReference type="Proteomes" id="UP000824225"/>
    </source>
</evidence>